<evidence type="ECO:0000256" key="7">
    <source>
        <dbReference type="ARBA" id="ARBA00047597"/>
    </source>
</evidence>
<protein>
    <recommendedName>
        <fullName evidence="9">NAD(P)(+)--arginine ADP-ribosyltransferase</fullName>
        <ecNumber evidence="9">2.4.2.31</ecNumber>
    </recommendedName>
    <alternativeName>
        <fullName evidence="9">Mono(ADP-ribosyl)transferase</fullName>
    </alternativeName>
</protein>
<sequence length="621" mass="72507">MMTAHKFIERLRQLINIVQVFTDEDSFISYISNVIDERVLLILSKDIADRTIRFINQLEQIDSVYLFDSNAPPNWVSNIRKFKGTFNDTESLYPILQSNFRRVENENVAYNIIGNILSCANDQINQQEASFMYTQLLKDIFIQMTEDNKDEMIKFCREQYADNPHELRFVNELEQRYKSNQAINWYTREGFLYKIVNKAFRTQNIELLYRIRTFIRHLHMHLLECYQKQENNATARILYRGQRMSINEFEKLRNKKGGLLSISNFFSTSENKSLAMIYAGISNDDEIAILFEIEIQPSLTEITSPFANIQELSHFGQEEKEWLFSFGCVFRIVELEQGVNKQPWIIHLLLTNEFDQQLKMMTEYFRNDIYIGLLLPIHSLAKLSYKMGIYDTSLEYYRIALESETEWRGKIMIFKEIGLTTQIYPATHPNIGIIHLNIGNIYQAQNQYKDALENFKKSLDIQLASLPIDHPDIARSLNNISGNYHAIGCYEDGLSFCQNALNIYLKRMPENHPNLAILYNNMIELNDKLGRLNESLDFRYKKLAIYLATLQPDDSKIGITFNTIAATLTALGRFEEAVEYALKAVDFTNRVFGESHPATKTCRKNLDDLLECMPKKIIKSQ</sequence>
<evidence type="ECO:0000313" key="10">
    <source>
        <dbReference type="EMBL" id="CAF1532741.1"/>
    </source>
</evidence>
<dbReference type="InterPro" id="IPR000768">
    <property type="entry name" value="ART"/>
</dbReference>
<dbReference type="Proteomes" id="UP000663855">
    <property type="component" value="Unassembled WGS sequence"/>
</dbReference>
<dbReference type="Pfam" id="PF13374">
    <property type="entry name" value="TPR_10"/>
    <property type="match status" value="1"/>
</dbReference>
<dbReference type="GO" id="GO:0106274">
    <property type="term" value="F:NAD+-protein-arginine ADP-ribosyltransferase activity"/>
    <property type="evidence" value="ECO:0007669"/>
    <property type="project" value="UniProtKB-EC"/>
</dbReference>
<evidence type="ECO:0000256" key="1">
    <source>
        <dbReference type="ARBA" id="ARBA00009558"/>
    </source>
</evidence>
<dbReference type="EMBL" id="CAJNOV010013811">
    <property type="protein sequence ID" value="CAF1532741.1"/>
    <property type="molecule type" value="Genomic_DNA"/>
</dbReference>
<proteinExistence type="inferred from homology"/>
<name>A0A815V8W5_9BILA</name>
<keyword evidence="9" id="KW-0520">NAD</keyword>
<dbReference type="SUPFAM" id="SSF48452">
    <property type="entry name" value="TPR-like"/>
    <property type="match status" value="1"/>
</dbReference>
<dbReference type="InterPro" id="IPR011990">
    <property type="entry name" value="TPR-like_helical_dom_sf"/>
</dbReference>
<evidence type="ECO:0000256" key="6">
    <source>
        <dbReference type="ARBA" id="ARBA00022803"/>
    </source>
</evidence>
<keyword evidence="4" id="KW-0548">Nucleotidyltransferase</keyword>
<gene>
    <name evidence="10" type="ORF">CJN711_LOCUS29152</name>
</gene>
<dbReference type="AlphaFoldDB" id="A0A815V8W5"/>
<keyword evidence="5" id="KW-0677">Repeat</keyword>
<evidence type="ECO:0000256" key="9">
    <source>
        <dbReference type="RuleBase" id="RU361228"/>
    </source>
</evidence>
<dbReference type="PROSITE" id="PS50005">
    <property type="entry name" value="TPR"/>
    <property type="match status" value="1"/>
</dbReference>
<evidence type="ECO:0000256" key="2">
    <source>
        <dbReference type="ARBA" id="ARBA00022676"/>
    </source>
</evidence>
<dbReference type="Gene3D" id="3.90.176.10">
    <property type="entry name" value="Toxin ADP-ribosyltransferase, Chain A, domain 1"/>
    <property type="match status" value="1"/>
</dbReference>
<dbReference type="Gene3D" id="1.25.40.10">
    <property type="entry name" value="Tetratricopeptide repeat domain"/>
    <property type="match status" value="2"/>
</dbReference>
<dbReference type="SUPFAM" id="SSF56399">
    <property type="entry name" value="ADP-ribosylation"/>
    <property type="match status" value="1"/>
</dbReference>
<evidence type="ECO:0000256" key="3">
    <source>
        <dbReference type="ARBA" id="ARBA00022679"/>
    </source>
</evidence>
<organism evidence="10 11">
    <name type="scientific">Rotaria magnacalcarata</name>
    <dbReference type="NCBI Taxonomy" id="392030"/>
    <lineage>
        <taxon>Eukaryota</taxon>
        <taxon>Metazoa</taxon>
        <taxon>Spiralia</taxon>
        <taxon>Gnathifera</taxon>
        <taxon>Rotifera</taxon>
        <taxon>Eurotatoria</taxon>
        <taxon>Bdelloidea</taxon>
        <taxon>Philodinida</taxon>
        <taxon>Philodinidae</taxon>
        <taxon>Rotaria</taxon>
    </lineage>
</organism>
<comment type="similarity">
    <text evidence="1 9">Belongs to the Arg-specific ADP-ribosyltransferase family.</text>
</comment>
<dbReference type="PANTHER" id="PTHR45641">
    <property type="entry name" value="TETRATRICOPEPTIDE REPEAT PROTEIN (AFU_ORTHOLOGUE AFUA_6G03870)"/>
    <property type="match status" value="1"/>
</dbReference>
<dbReference type="GO" id="GO:0016779">
    <property type="term" value="F:nucleotidyltransferase activity"/>
    <property type="evidence" value="ECO:0007669"/>
    <property type="project" value="UniProtKB-KW"/>
</dbReference>
<evidence type="ECO:0000256" key="4">
    <source>
        <dbReference type="ARBA" id="ARBA00022695"/>
    </source>
</evidence>
<dbReference type="PROSITE" id="PS51996">
    <property type="entry name" value="TR_MART"/>
    <property type="match status" value="1"/>
</dbReference>
<dbReference type="Pfam" id="PF01129">
    <property type="entry name" value="ART"/>
    <property type="match status" value="1"/>
</dbReference>
<reference evidence="10" key="1">
    <citation type="submission" date="2021-02" db="EMBL/GenBank/DDBJ databases">
        <authorList>
            <person name="Nowell W R."/>
        </authorList>
    </citation>
    <scope>NUCLEOTIDE SEQUENCE</scope>
</reference>
<accession>A0A815V8W5</accession>
<comment type="catalytic activity">
    <reaction evidence="7 9">
        <text>L-arginyl-[protein] + NAD(+) = N(omega)-(ADP-D-ribosyl)-L-arginyl-[protein] + nicotinamide + H(+)</text>
        <dbReference type="Rhea" id="RHEA:19149"/>
        <dbReference type="Rhea" id="RHEA-COMP:10532"/>
        <dbReference type="Rhea" id="RHEA-COMP:15087"/>
        <dbReference type="ChEBI" id="CHEBI:15378"/>
        <dbReference type="ChEBI" id="CHEBI:17154"/>
        <dbReference type="ChEBI" id="CHEBI:29965"/>
        <dbReference type="ChEBI" id="CHEBI:57540"/>
        <dbReference type="ChEBI" id="CHEBI:142554"/>
        <dbReference type="EC" id="2.4.2.31"/>
    </reaction>
</comment>
<feature type="repeat" description="TPR" evidence="8">
    <location>
        <begin position="432"/>
        <end position="465"/>
    </location>
</feature>
<dbReference type="PANTHER" id="PTHR45641:SF19">
    <property type="entry name" value="NEPHROCYSTIN-3"/>
    <property type="match status" value="1"/>
</dbReference>
<keyword evidence="6 8" id="KW-0802">TPR repeat</keyword>
<keyword evidence="2 9" id="KW-0328">Glycosyltransferase</keyword>
<dbReference type="InterPro" id="IPR019734">
    <property type="entry name" value="TPR_rpt"/>
</dbReference>
<comment type="caution">
    <text evidence="10">The sequence shown here is derived from an EMBL/GenBank/DDBJ whole genome shotgun (WGS) entry which is preliminary data.</text>
</comment>
<evidence type="ECO:0000256" key="8">
    <source>
        <dbReference type="PROSITE-ProRule" id="PRU00339"/>
    </source>
</evidence>
<dbReference type="Pfam" id="PF13424">
    <property type="entry name" value="TPR_12"/>
    <property type="match status" value="1"/>
</dbReference>
<evidence type="ECO:0000313" key="11">
    <source>
        <dbReference type="Proteomes" id="UP000663855"/>
    </source>
</evidence>
<dbReference type="EC" id="2.4.2.31" evidence="9"/>
<keyword evidence="3 9" id="KW-0808">Transferase</keyword>
<dbReference type="SMART" id="SM00028">
    <property type="entry name" value="TPR"/>
    <property type="match status" value="4"/>
</dbReference>
<keyword evidence="9" id="KW-0521">NADP</keyword>
<evidence type="ECO:0000256" key="5">
    <source>
        <dbReference type="ARBA" id="ARBA00022737"/>
    </source>
</evidence>